<organism evidence="1 2">
    <name type="scientific">Datura stramonium</name>
    <name type="common">Jimsonweed</name>
    <name type="synonym">Common thornapple</name>
    <dbReference type="NCBI Taxonomy" id="4076"/>
    <lineage>
        <taxon>Eukaryota</taxon>
        <taxon>Viridiplantae</taxon>
        <taxon>Streptophyta</taxon>
        <taxon>Embryophyta</taxon>
        <taxon>Tracheophyta</taxon>
        <taxon>Spermatophyta</taxon>
        <taxon>Magnoliopsida</taxon>
        <taxon>eudicotyledons</taxon>
        <taxon>Gunneridae</taxon>
        <taxon>Pentapetalae</taxon>
        <taxon>asterids</taxon>
        <taxon>lamiids</taxon>
        <taxon>Solanales</taxon>
        <taxon>Solanaceae</taxon>
        <taxon>Solanoideae</taxon>
        <taxon>Datureae</taxon>
        <taxon>Datura</taxon>
    </lineage>
</organism>
<accession>A0ABS8UQF6</accession>
<comment type="caution">
    <text evidence="1">The sequence shown here is derived from an EMBL/GenBank/DDBJ whole genome shotgun (WGS) entry which is preliminary data.</text>
</comment>
<evidence type="ECO:0000313" key="1">
    <source>
        <dbReference type="EMBL" id="MCD9560314.1"/>
    </source>
</evidence>
<protein>
    <submittedName>
        <fullName evidence="1">Uncharacterized protein</fullName>
    </submittedName>
</protein>
<evidence type="ECO:0000313" key="2">
    <source>
        <dbReference type="Proteomes" id="UP000823775"/>
    </source>
</evidence>
<proteinExistence type="predicted"/>
<dbReference type="Proteomes" id="UP000823775">
    <property type="component" value="Unassembled WGS sequence"/>
</dbReference>
<dbReference type="EMBL" id="JACEIK010002299">
    <property type="protein sequence ID" value="MCD9560314.1"/>
    <property type="molecule type" value="Genomic_DNA"/>
</dbReference>
<keyword evidence="2" id="KW-1185">Reference proteome</keyword>
<reference evidence="1 2" key="1">
    <citation type="journal article" date="2021" name="BMC Genomics">
        <title>Datura genome reveals duplications of psychoactive alkaloid biosynthetic genes and high mutation rate following tissue culture.</title>
        <authorList>
            <person name="Rajewski A."/>
            <person name="Carter-House D."/>
            <person name="Stajich J."/>
            <person name="Litt A."/>
        </authorList>
    </citation>
    <scope>NUCLEOTIDE SEQUENCE [LARGE SCALE GENOMIC DNA]</scope>
    <source>
        <strain evidence="1">AR-01</strain>
    </source>
</reference>
<sequence length="133" mass="15037">MVVERWKKEEGEIGVGCFPTRRGERGDSGGRSRWWWKPEKKGADGVSVSERKDERGRGCTGVVVRRRWNGEEKKGGAAVWRDCSARWINFCGRRERNRGKGRWLPLTGVAGEREEEENGSVYGLNGSLGWVIG</sequence>
<name>A0ABS8UQF6_DATST</name>
<gene>
    <name evidence="1" type="ORF">HAX54_018839</name>
</gene>